<sequence>MCMPWQAKKPPEDLSKEGICGIRQVPFAHVEKTETACDGGFFVYCYSANVVSI</sequence>
<accession>A0A919AXL2</accession>
<protein>
    <submittedName>
        <fullName evidence="1">Uncharacterized protein</fullName>
    </submittedName>
</protein>
<dbReference type="AlphaFoldDB" id="A0A919AXL2"/>
<name>A0A919AXL2_9PROT</name>
<organism evidence="1 2">
    <name type="scientific">Kordiimonas sediminis</name>
    <dbReference type="NCBI Taxonomy" id="1735581"/>
    <lineage>
        <taxon>Bacteria</taxon>
        <taxon>Pseudomonadati</taxon>
        <taxon>Pseudomonadota</taxon>
        <taxon>Alphaproteobacteria</taxon>
        <taxon>Kordiimonadales</taxon>
        <taxon>Kordiimonadaceae</taxon>
        <taxon>Kordiimonas</taxon>
    </lineage>
</organism>
<evidence type="ECO:0000313" key="1">
    <source>
        <dbReference type="EMBL" id="GHF31312.1"/>
    </source>
</evidence>
<comment type="caution">
    <text evidence="1">The sequence shown here is derived from an EMBL/GenBank/DDBJ whole genome shotgun (WGS) entry which is preliminary data.</text>
</comment>
<reference evidence="1" key="2">
    <citation type="submission" date="2020-09" db="EMBL/GenBank/DDBJ databases">
        <authorList>
            <person name="Sun Q."/>
            <person name="Kim S."/>
        </authorList>
    </citation>
    <scope>NUCLEOTIDE SEQUENCE</scope>
    <source>
        <strain evidence="1">KCTC 42590</strain>
    </source>
</reference>
<proteinExistence type="predicted"/>
<keyword evidence="2" id="KW-1185">Reference proteome</keyword>
<evidence type="ECO:0000313" key="2">
    <source>
        <dbReference type="Proteomes" id="UP000630923"/>
    </source>
</evidence>
<gene>
    <name evidence="1" type="ORF">GCM10017044_28530</name>
</gene>
<reference evidence="1" key="1">
    <citation type="journal article" date="2014" name="Int. J. Syst. Evol. Microbiol.">
        <title>Complete genome sequence of Corynebacterium casei LMG S-19264T (=DSM 44701T), isolated from a smear-ripened cheese.</title>
        <authorList>
            <consortium name="US DOE Joint Genome Institute (JGI-PGF)"/>
            <person name="Walter F."/>
            <person name="Albersmeier A."/>
            <person name="Kalinowski J."/>
            <person name="Ruckert C."/>
        </authorList>
    </citation>
    <scope>NUCLEOTIDE SEQUENCE</scope>
    <source>
        <strain evidence="1">KCTC 42590</strain>
    </source>
</reference>
<dbReference type="Proteomes" id="UP000630923">
    <property type="component" value="Unassembled WGS sequence"/>
</dbReference>
<dbReference type="EMBL" id="BNCI01000002">
    <property type="protein sequence ID" value="GHF31312.1"/>
    <property type="molecule type" value="Genomic_DNA"/>
</dbReference>